<evidence type="ECO:0000256" key="4">
    <source>
        <dbReference type="ARBA" id="ARBA00023235"/>
    </source>
</evidence>
<dbReference type="GO" id="GO:0016853">
    <property type="term" value="F:isomerase activity"/>
    <property type="evidence" value="ECO:0007669"/>
    <property type="project" value="UniProtKB-KW"/>
</dbReference>
<dbReference type="Gene3D" id="3.10.50.40">
    <property type="match status" value="1"/>
</dbReference>
<reference evidence="8 9" key="1">
    <citation type="submission" date="2023-07" db="EMBL/GenBank/DDBJ databases">
        <title>Sorghum-associated microbial communities from plants grown in Nebraska, USA.</title>
        <authorList>
            <person name="Schachtman D."/>
        </authorList>
    </citation>
    <scope>NUCLEOTIDE SEQUENCE [LARGE SCALE GENOMIC DNA]</scope>
    <source>
        <strain evidence="8 9">BE57</strain>
    </source>
</reference>
<evidence type="ECO:0000259" key="7">
    <source>
        <dbReference type="PROSITE" id="PS50059"/>
    </source>
</evidence>
<evidence type="ECO:0000256" key="1">
    <source>
        <dbReference type="ARBA" id="ARBA00000971"/>
    </source>
</evidence>
<keyword evidence="3 5" id="KW-0697">Rotamase</keyword>
<dbReference type="InterPro" id="IPR046357">
    <property type="entry name" value="PPIase_dom_sf"/>
</dbReference>
<dbReference type="Pfam" id="PF00254">
    <property type="entry name" value="FKBP_C"/>
    <property type="match status" value="1"/>
</dbReference>
<keyword evidence="9" id="KW-1185">Reference proteome</keyword>
<dbReference type="PANTHER" id="PTHR43811">
    <property type="entry name" value="FKBP-TYPE PEPTIDYL-PROLYL CIS-TRANS ISOMERASE FKPA"/>
    <property type="match status" value="1"/>
</dbReference>
<feature type="domain" description="PPIase FKBP-type" evidence="7">
    <location>
        <begin position="51"/>
        <end position="138"/>
    </location>
</feature>
<comment type="caution">
    <text evidence="8">The sequence shown here is derived from an EMBL/GenBank/DDBJ whole genome shotgun (WGS) entry which is preliminary data.</text>
</comment>
<dbReference type="PANTHER" id="PTHR43811:SF19">
    <property type="entry name" value="39 KDA FK506-BINDING NUCLEAR PROTEIN"/>
    <property type="match status" value="1"/>
</dbReference>
<dbReference type="RefSeq" id="WP_309985572.1">
    <property type="nucleotide sequence ID" value="NZ_JAVDTI010000003.1"/>
</dbReference>
<dbReference type="Proteomes" id="UP001264980">
    <property type="component" value="Unassembled WGS sequence"/>
</dbReference>
<dbReference type="EC" id="5.2.1.8" evidence="6"/>
<evidence type="ECO:0000256" key="5">
    <source>
        <dbReference type="PROSITE-ProRule" id="PRU00277"/>
    </source>
</evidence>
<keyword evidence="4 5" id="KW-0413">Isomerase</keyword>
<name>A0ABU1R245_9BACT</name>
<gene>
    <name evidence="8" type="ORF">J2W84_003653</name>
</gene>
<dbReference type="SUPFAM" id="SSF54534">
    <property type="entry name" value="FKBP-like"/>
    <property type="match status" value="1"/>
</dbReference>
<dbReference type="EMBL" id="JAVDTI010000003">
    <property type="protein sequence ID" value="MDR6806605.1"/>
    <property type="molecule type" value="Genomic_DNA"/>
</dbReference>
<evidence type="ECO:0000256" key="2">
    <source>
        <dbReference type="ARBA" id="ARBA00006577"/>
    </source>
</evidence>
<evidence type="ECO:0000256" key="6">
    <source>
        <dbReference type="RuleBase" id="RU003915"/>
    </source>
</evidence>
<evidence type="ECO:0000313" key="8">
    <source>
        <dbReference type="EMBL" id="MDR6806605.1"/>
    </source>
</evidence>
<comment type="catalytic activity">
    <reaction evidence="1 5 6">
        <text>[protein]-peptidylproline (omega=180) = [protein]-peptidylproline (omega=0)</text>
        <dbReference type="Rhea" id="RHEA:16237"/>
        <dbReference type="Rhea" id="RHEA-COMP:10747"/>
        <dbReference type="Rhea" id="RHEA-COMP:10748"/>
        <dbReference type="ChEBI" id="CHEBI:83833"/>
        <dbReference type="ChEBI" id="CHEBI:83834"/>
        <dbReference type="EC" id="5.2.1.8"/>
    </reaction>
</comment>
<protein>
    <recommendedName>
        <fullName evidence="6">Peptidyl-prolyl cis-trans isomerase</fullName>
        <ecNumber evidence="6">5.2.1.8</ecNumber>
    </recommendedName>
</protein>
<accession>A0ABU1R245</accession>
<dbReference type="PROSITE" id="PS50059">
    <property type="entry name" value="FKBP_PPIASE"/>
    <property type="match status" value="1"/>
</dbReference>
<comment type="similarity">
    <text evidence="2 6">Belongs to the FKBP-type PPIase family.</text>
</comment>
<proteinExistence type="inferred from homology"/>
<dbReference type="InterPro" id="IPR001179">
    <property type="entry name" value="PPIase_FKBP_dom"/>
</dbReference>
<organism evidence="8 9">
    <name type="scientific">Dyadobacter fermentans</name>
    <dbReference type="NCBI Taxonomy" id="94254"/>
    <lineage>
        <taxon>Bacteria</taxon>
        <taxon>Pseudomonadati</taxon>
        <taxon>Bacteroidota</taxon>
        <taxon>Cytophagia</taxon>
        <taxon>Cytophagales</taxon>
        <taxon>Spirosomataceae</taxon>
        <taxon>Dyadobacter</taxon>
    </lineage>
</organism>
<sequence length="138" mass="15171">MHKNYLCSHIVKFSAIALLLLSCSTGKMKQSPSGLQYTILKKGNGPKAKTGQEILLFETTSYRTGQVLYSNENTTTPVKVLIGGDQATKAVDEALLGMQEGEIKQIVAPPYLVKRKEYPSNVHPDSALVIKMILHKIL</sequence>
<dbReference type="PROSITE" id="PS51257">
    <property type="entry name" value="PROKAR_LIPOPROTEIN"/>
    <property type="match status" value="1"/>
</dbReference>
<evidence type="ECO:0000256" key="3">
    <source>
        <dbReference type="ARBA" id="ARBA00023110"/>
    </source>
</evidence>
<evidence type="ECO:0000313" key="9">
    <source>
        <dbReference type="Proteomes" id="UP001264980"/>
    </source>
</evidence>